<evidence type="ECO:0000313" key="1">
    <source>
        <dbReference type="EMBL" id="ABD27563.1"/>
    </source>
</evidence>
<name>Q2G3L0_NOVAD</name>
<reference evidence="2" key="1">
    <citation type="submission" date="2006-01" db="EMBL/GenBank/DDBJ databases">
        <title>Complete sequence of Novosphingobium aromaticivorans DSM 12444.</title>
        <authorList>
            <consortium name="US DOE Joint Genome Institute"/>
            <person name="Copeland A."/>
            <person name="Lucas S."/>
            <person name="Lapidus A."/>
            <person name="Barry K."/>
            <person name="Detter J.C."/>
            <person name="Glavina T."/>
            <person name="Hammon N."/>
            <person name="Israni S."/>
            <person name="Pitluck S."/>
            <person name="Chain P."/>
            <person name="Malfatti S."/>
            <person name="Shin M."/>
            <person name="Vergez L."/>
            <person name="Schmutz J."/>
            <person name="Larimer F."/>
            <person name="Land M."/>
            <person name="Kyrpides N."/>
            <person name="Ivanova N."/>
            <person name="Fredrickson J."/>
            <person name="Balkwill D."/>
            <person name="Romine M.F."/>
            <person name="Richardson P."/>
        </authorList>
    </citation>
    <scope>NUCLEOTIDE SEQUENCE [LARGE SCALE GENOMIC DNA]</scope>
    <source>
        <strain evidence="2">ATCC 700278 / DSM 12444 / CCUG 56034 / CIP 105152 / NBRC 16084 / F199</strain>
    </source>
</reference>
<dbReference type="KEGG" id="nar:Saro_3128"/>
<dbReference type="HOGENOM" id="CLU_120493_0_0_5"/>
<gene>
    <name evidence="1" type="ordered locus">Saro_3128</name>
</gene>
<dbReference type="AlphaFoldDB" id="Q2G3L0"/>
<proteinExistence type="predicted"/>
<dbReference type="EMBL" id="CP000248">
    <property type="protein sequence ID" value="ABD27563.1"/>
    <property type="molecule type" value="Genomic_DNA"/>
</dbReference>
<sequence>MADELDTLMIDVRANTSAFVADVAQMRGTFDSILVDGFGRAGDTLERGLLGAIRRGSLGFEDLRRVALNVVGDIAAQAVSAGLGSIGQAGGTGGLGGAVLGLGSLIGSIFGLPGRATGGPVAPGRGYLVGERGPELFVPTSAGRVEPSAATGRGRDVNVSIRIVSPQGSNQPETLRRSGKQVAQAVRRALSDF</sequence>
<dbReference type="Proteomes" id="UP000009134">
    <property type="component" value="Chromosome"/>
</dbReference>
<dbReference type="eggNOG" id="COG3941">
    <property type="taxonomic scope" value="Bacteria"/>
</dbReference>
<accession>Q2G3L0</accession>
<evidence type="ECO:0008006" key="3">
    <source>
        <dbReference type="Google" id="ProtNLM"/>
    </source>
</evidence>
<dbReference type="RefSeq" id="WP_011446767.1">
    <property type="nucleotide sequence ID" value="NC_007794.1"/>
</dbReference>
<protein>
    <recommendedName>
        <fullName evidence="3">Tail tape measure protein</fullName>
    </recommendedName>
</protein>
<dbReference type="STRING" id="279238.Saro_3128"/>
<keyword evidence="2" id="KW-1185">Reference proteome</keyword>
<organism evidence="1 2">
    <name type="scientific">Novosphingobium aromaticivorans (strain ATCC 700278 / DSM 12444 / CCUG 56034 / CIP 105152 / NBRC 16084 / F199)</name>
    <dbReference type="NCBI Taxonomy" id="279238"/>
    <lineage>
        <taxon>Bacteria</taxon>
        <taxon>Pseudomonadati</taxon>
        <taxon>Pseudomonadota</taxon>
        <taxon>Alphaproteobacteria</taxon>
        <taxon>Sphingomonadales</taxon>
        <taxon>Sphingomonadaceae</taxon>
        <taxon>Novosphingobium</taxon>
    </lineage>
</organism>
<evidence type="ECO:0000313" key="2">
    <source>
        <dbReference type="Proteomes" id="UP000009134"/>
    </source>
</evidence>